<proteinExistence type="predicted"/>
<gene>
    <name evidence="2" type="ORF">B4N89_16250</name>
</gene>
<dbReference type="SMART" id="SM00347">
    <property type="entry name" value="HTH_MARR"/>
    <property type="match status" value="1"/>
</dbReference>
<dbReference type="AlphaFoldDB" id="A0A1T3NZL1"/>
<dbReference type="PANTHER" id="PTHR33164">
    <property type="entry name" value="TRANSCRIPTIONAL REGULATOR, MARR FAMILY"/>
    <property type="match status" value="1"/>
</dbReference>
<comment type="caution">
    <text evidence="2">The sequence shown here is derived from an EMBL/GenBank/DDBJ whole genome shotgun (WGS) entry which is preliminary data.</text>
</comment>
<dbReference type="InterPro" id="IPR039422">
    <property type="entry name" value="MarR/SlyA-like"/>
</dbReference>
<feature type="domain" description="HTH marR-type" evidence="1">
    <location>
        <begin position="8"/>
        <end position="136"/>
    </location>
</feature>
<dbReference type="GO" id="GO:0006950">
    <property type="term" value="P:response to stress"/>
    <property type="evidence" value="ECO:0007669"/>
    <property type="project" value="TreeGrafter"/>
</dbReference>
<name>A0A1T3NZL1_9ACTN</name>
<dbReference type="PRINTS" id="PR00598">
    <property type="entry name" value="HTHMARR"/>
</dbReference>
<dbReference type="OrthoDB" id="4807076at2"/>
<protein>
    <submittedName>
        <fullName evidence="2">MarR family transcriptional regulator</fullName>
    </submittedName>
</protein>
<dbReference type="STRING" id="159449.B4N89_16250"/>
<dbReference type="Gene3D" id="1.10.10.10">
    <property type="entry name" value="Winged helix-like DNA-binding domain superfamily/Winged helix DNA-binding domain"/>
    <property type="match status" value="1"/>
</dbReference>
<dbReference type="Pfam" id="PF01047">
    <property type="entry name" value="MarR"/>
    <property type="match status" value="1"/>
</dbReference>
<dbReference type="SUPFAM" id="SSF46785">
    <property type="entry name" value="Winged helix' DNA-binding domain"/>
    <property type="match status" value="1"/>
</dbReference>
<dbReference type="PANTHER" id="PTHR33164:SF99">
    <property type="entry name" value="MARR FAMILY REGULATORY PROTEIN"/>
    <property type="match status" value="1"/>
</dbReference>
<dbReference type="RefSeq" id="WP_078976547.1">
    <property type="nucleotide sequence ID" value="NZ_MWQN01000001.1"/>
</dbReference>
<dbReference type="PROSITE" id="PS50995">
    <property type="entry name" value="HTH_MARR_2"/>
    <property type="match status" value="1"/>
</dbReference>
<dbReference type="InterPro" id="IPR000835">
    <property type="entry name" value="HTH_MarR-typ"/>
</dbReference>
<dbReference type="Proteomes" id="UP000190037">
    <property type="component" value="Unassembled WGS sequence"/>
</dbReference>
<organism evidence="2 3">
    <name type="scientific">Embleya scabrispora</name>
    <dbReference type="NCBI Taxonomy" id="159449"/>
    <lineage>
        <taxon>Bacteria</taxon>
        <taxon>Bacillati</taxon>
        <taxon>Actinomycetota</taxon>
        <taxon>Actinomycetes</taxon>
        <taxon>Kitasatosporales</taxon>
        <taxon>Streptomycetaceae</taxon>
        <taxon>Embleya</taxon>
    </lineage>
</organism>
<dbReference type="InterPro" id="IPR036390">
    <property type="entry name" value="WH_DNA-bd_sf"/>
</dbReference>
<dbReference type="InterPro" id="IPR036388">
    <property type="entry name" value="WH-like_DNA-bd_sf"/>
</dbReference>
<keyword evidence="3" id="KW-1185">Reference proteome</keyword>
<evidence type="ECO:0000313" key="2">
    <source>
        <dbReference type="EMBL" id="OPC82278.1"/>
    </source>
</evidence>
<accession>A0A1T3NZL1</accession>
<evidence type="ECO:0000259" key="1">
    <source>
        <dbReference type="PROSITE" id="PS50995"/>
    </source>
</evidence>
<reference evidence="2 3" key="1">
    <citation type="submission" date="2017-03" db="EMBL/GenBank/DDBJ databases">
        <title>Draft genome sequence of Streptomyces scabrisporus NF3, endophyte isolated from Amphipterygium adstringens.</title>
        <authorList>
            <person name="Vazquez M."/>
            <person name="Ceapa C.D."/>
            <person name="Rodriguez Luna D."/>
            <person name="Sanchez Esquivel S."/>
        </authorList>
    </citation>
    <scope>NUCLEOTIDE SEQUENCE [LARGE SCALE GENOMIC DNA]</scope>
    <source>
        <strain evidence="2 3">NF3</strain>
    </source>
</reference>
<evidence type="ECO:0000313" key="3">
    <source>
        <dbReference type="Proteomes" id="UP000190037"/>
    </source>
</evidence>
<dbReference type="eggNOG" id="COG1846">
    <property type="taxonomic scope" value="Bacteria"/>
</dbReference>
<dbReference type="EMBL" id="MWQN01000001">
    <property type="protein sequence ID" value="OPC82278.1"/>
    <property type="molecule type" value="Genomic_DNA"/>
</dbReference>
<sequence>MTTPEGELPGLTALLYAATARLDAHFAACAGAIGLTASQANAVHELAEPLGMRELGRRMCCEPPNVTFVVDRLVERGLVERRPHPNDRRAKLIALTPEGAELRARLFAGLAVDPPLSGLADADRRALRVLLDRALNDD</sequence>
<dbReference type="GO" id="GO:0003700">
    <property type="term" value="F:DNA-binding transcription factor activity"/>
    <property type="evidence" value="ECO:0007669"/>
    <property type="project" value="InterPro"/>
</dbReference>